<name>A0A7S9DWW7_9ALTE</name>
<dbReference type="InterPro" id="IPR013424">
    <property type="entry name" value="Ice-binding_C"/>
</dbReference>
<dbReference type="KEGG" id="smaa:IT774_15460"/>
<keyword evidence="1" id="KW-0732">Signal</keyword>
<dbReference type="NCBIfam" id="NF033554">
    <property type="entry name" value="floc_PepA"/>
    <property type="match status" value="1"/>
</dbReference>
<sequence length="251" mass="26316">MKLKTLVKSLALTAGIAASFSSHADFLDFQIDETPYGGEVITADKLNGGYTEIINFDDAGNFTATAFASMNQLFGNDGTANSSQIGSVIGANYNLYATFSATGTVMTPGAMGSNSSLSAESGSFSLFLDANQDTTANDVATLDLANTSDDMLLGSSDNLAQNVGLLYGFGGVFDFMFRDFELTAQGDTYFVSPTPFYMSVRVDGDFDTIPLEGEQTVTGDVSAVFEVPEPSTIAVLSLGLLGLGATSRRKS</sequence>
<dbReference type="NCBIfam" id="TIGR02595">
    <property type="entry name" value="PEP_CTERM"/>
    <property type="match status" value="1"/>
</dbReference>
<evidence type="ECO:0000256" key="1">
    <source>
        <dbReference type="SAM" id="SignalP"/>
    </source>
</evidence>
<dbReference type="AlphaFoldDB" id="A0A7S9DWW7"/>
<feature type="chain" id="PRO_5032418310" evidence="1">
    <location>
        <begin position="25"/>
        <end position="251"/>
    </location>
</feature>
<dbReference type="RefSeq" id="WP_195810559.1">
    <property type="nucleotide sequence ID" value="NZ_CP064795.1"/>
</dbReference>
<evidence type="ECO:0000259" key="2">
    <source>
        <dbReference type="Pfam" id="PF07589"/>
    </source>
</evidence>
<gene>
    <name evidence="3" type="primary">pepA</name>
    <name evidence="3" type="ORF">IT774_15460</name>
</gene>
<evidence type="ECO:0000313" key="4">
    <source>
        <dbReference type="Proteomes" id="UP000595095"/>
    </source>
</evidence>
<dbReference type="EMBL" id="CP064795">
    <property type="protein sequence ID" value="QPG05469.1"/>
    <property type="molecule type" value="Genomic_DNA"/>
</dbReference>
<protein>
    <submittedName>
        <fullName evidence="3">Flocculation-associated PEP-CTERM protein PepA</fullName>
    </submittedName>
</protein>
<reference evidence="3 4" key="1">
    <citation type="submission" date="2020-11" db="EMBL/GenBank/DDBJ databases">
        <title>Complete genome sequence for Salinimonas sp. strain G2-b.</title>
        <authorList>
            <person name="Park S.-J."/>
        </authorList>
    </citation>
    <scope>NUCLEOTIDE SEQUENCE [LARGE SCALE GENOMIC DNA]</scope>
    <source>
        <strain evidence="3 4">G2-b</strain>
    </source>
</reference>
<dbReference type="Proteomes" id="UP000595095">
    <property type="component" value="Chromosome"/>
</dbReference>
<keyword evidence="4" id="KW-1185">Reference proteome</keyword>
<evidence type="ECO:0000313" key="3">
    <source>
        <dbReference type="EMBL" id="QPG05469.1"/>
    </source>
</evidence>
<organism evidence="3 4">
    <name type="scientific">Salinimonas marina</name>
    <dbReference type="NCBI Taxonomy" id="2785918"/>
    <lineage>
        <taxon>Bacteria</taxon>
        <taxon>Pseudomonadati</taxon>
        <taxon>Pseudomonadota</taxon>
        <taxon>Gammaproteobacteria</taxon>
        <taxon>Alteromonadales</taxon>
        <taxon>Alteromonadaceae</taxon>
        <taxon>Alteromonas/Salinimonas group</taxon>
        <taxon>Salinimonas</taxon>
    </lineage>
</organism>
<accession>A0A7S9DWW7</accession>
<dbReference type="Pfam" id="PF07589">
    <property type="entry name" value="PEP-CTERM"/>
    <property type="match status" value="1"/>
</dbReference>
<feature type="signal peptide" evidence="1">
    <location>
        <begin position="1"/>
        <end position="24"/>
    </location>
</feature>
<feature type="domain" description="Ice-binding protein C-terminal" evidence="2">
    <location>
        <begin position="227"/>
        <end position="249"/>
    </location>
</feature>
<proteinExistence type="predicted"/>